<proteinExistence type="predicted"/>
<dbReference type="AlphaFoldDB" id="A0A174MIT0"/>
<dbReference type="EMBL" id="CYZT01000331">
    <property type="protein sequence ID" value="CUP36282.1"/>
    <property type="molecule type" value="Genomic_DNA"/>
</dbReference>
<protein>
    <submittedName>
        <fullName evidence="1">Uncharacterized protein</fullName>
    </submittedName>
</protein>
<reference evidence="1 2" key="1">
    <citation type="submission" date="2015-09" db="EMBL/GenBank/DDBJ databases">
        <authorList>
            <consortium name="Pathogen Informatics"/>
        </authorList>
    </citation>
    <scope>NUCLEOTIDE SEQUENCE [LARGE SCALE GENOMIC DNA]</scope>
    <source>
        <strain evidence="1 2">2789STDY5608854</strain>
    </source>
</reference>
<name>A0A174MIT0_FLAPL</name>
<organism evidence="1 2">
    <name type="scientific">Flavonifractor plautii</name>
    <name type="common">Fusobacterium plautii</name>
    <dbReference type="NCBI Taxonomy" id="292800"/>
    <lineage>
        <taxon>Bacteria</taxon>
        <taxon>Bacillati</taxon>
        <taxon>Bacillota</taxon>
        <taxon>Clostridia</taxon>
        <taxon>Eubacteriales</taxon>
        <taxon>Oscillospiraceae</taxon>
        <taxon>Flavonifractor</taxon>
    </lineage>
</organism>
<gene>
    <name evidence="1" type="ORF">ERS852411_03040</name>
</gene>
<evidence type="ECO:0000313" key="1">
    <source>
        <dbReference type="EMBL" id="CUP36282.1"/>
    </source>
</evidence>
<sequence>MQPVILPSGAQMGKALPNGLVLHGGNPQPGDGLGAACQGIDRAENQLPLAARVAGIDHLGHVLPPKEGPQYVKLVPLVLGDGKPPALRQDGQVLLPPLGVGRVIRGGVRQLRQMPHTPAHQPAVSFQIPLPALSSPQHGGQTLGYRGLFRNYQLIQVCLTPFSSSIKRLHGLYNNDRILSRKYNWRFCYDYQAIHRSAE</sequence>
<evidence type="ECO:0000313" key="2">
    <source>
        <dbReference type="Proteomes" id="UP000095746"/>
    </source>
</evidence>
<accession>A0A174MIT0</accession>
<dbReference type="Proteomes" id="UP000095746">
    <property type="component" value="Unassembled WGS sequence"/>
</dbReference>